<name>A0ABU7KNV4_9ACTN</name>
<protein>
    <submittedName>
        <fullName evidence="1">Uncharacterized protein</fullName>
    </submittedName>
</protein>
<evidence type="ECO:0000313" key="2">
    <source>
        <dbReference type="Proteomes" id="UP001348641"/>
    </source>
</evidence>
<sequence length="56" mass="6272">MLEAWRRPSAGSAETAYREQLHVIVWLLEDGRPEEASRVACEGPWAPGGGRGRPRR</sequence>
<reference evidence="1 2" key="1">
    <citation type="submission" date="2023-07" db="EMBL/GenBank/DDBJ databases">
        <authorList>
            <person name="Girao M."/>
            <person name="Carvalho M.F."/>
        </authorList>
    </citation>
    <scope>NUCLEOTIDE SEQUENCE [LARGE SCALE GENOMIC DNA]</scope>
    <source>
        <strain evidence="1 2">66/93</strain>
    </source>
</reference>
<evidence type="ECO:0000313" key="1">
    <source>
        <dbReference type="EMBL" id="MEE2050959.1"/>
    </source>
</evidence>
<dbReference type="Proteomes" id="UP001348641">
    <property type="component" value="Unassembled WGS sequence"/>
</dbReference>
<gene>
    <name evidence="1" type="ORF">Q8A49_10690</name>
</gene>
<organism evidence="1 2">
    <name type="scientific">Nocardiopsis tropica</name>
    <dbReference type="NCBI Taxonomy" id="109330"/>
    <lineage>
        <taxon>Bacteria</taxon>
        <taxon>Bacillati</taxon>
        <taxon>Actinomycetota</taxon>
        <taxon>Actinomycetes</taxon>
        <taxon>Streptosporangiales</taxon>
        <taxon>Nocardiopsidaceae</taxon>
        <taxon>Nocardiopsis</taxon>
    </lineage>
</organism>
<dbReference type="EMBL" id="JAUUCC010000022">
    <property type="protein sequence ID" value="MEE2050959.1"/>
    <property type="molecule type" value="Genomic_DNA"/>
</dbReference>
<accession>A0ABU7KNV4</accession>
<comment type="caution">
    <text evidence="1">The sequence shown here is derived from an EMBL/GenBank/DDBJ whole genome shotgun (WGS) entry which is preliminary data.</text>
</comment>
<dbReference type="RefSeq" id="WP_330158132.1">
    <property type="nucleotide sequence ID" value="NZ_JAUUCC010000022.1"/>
</dbReference>
<proteinExistence type="predicted"/>